<protein>
    <submittedName>
        <fullName evidence="7">Lysine transporter LysE</fullName>
    </submittedName>
</protein>
<dbReference type="Pfam" id="PF01810">
    <property type="entry name" value="LysE"/>
    <property type="match status" value="1"/>
</dbReference>
<dbReference type="InterPro" id="IPR001123">
    <property type="entry name" value="LeuE-type"/>
</dbReference>
<dbReference type="KEGG" id="aab:A4R43_33945"/>
<sequence>MGWLLVFFGASTLIALTPGANNLLGLHHGMGHGLGSALVGLLGRLAAFVLLIAAVAAGLGQLLAAWAPALTIVKWIGVAYLVYLGVRIIIEARRLLPAEDDSSPARGVAAIARKEFLVAITNPKAVLIFTAFVPQFIDPAHGPVPAQVALLGAVYLLAEFLAGTVYIVAGTLVKAARMSLRARRNIDRGTGVVLLGMAGLLAGSRT</sequence>
<proteinExistence type="predicted"/>
<comment type="subcellular location">
    <subcellularLocation>
        <location evidence="1">Cell membrane</location>
        <topology evidence="1">Multi-pass membrane protein</topology>
    </subcellularLocation>
</comment>
<dbReference type="OrthoDB" id="9814990at2"/>
<organism evidence="7 8">
    <name type="scientific">Amycolatopsis albispora</name>
    <dbReference type="NCBI Taxonomy" id="1804986"/>
    <lineage>
        <taxon>Bacteria</taxon>
        <taxon>Bacillati</taxon>
        <taxon>Actinomycetota</taxon>
        <taxon>Actinomycetes</taxon>
        <taxon>Pseudonocardiales</taxon>
        <taxon>Pseudonocardiaceae</taxon>
        <taxon>Amycolatopsis</taxon>
    </lineage>
</organism>
<feature type="transmembrane region" description="Helical" evidence="6">
    <location>
        <begin position="65"/>
        <end position="86"/>
    </location>
</feature>
<name>A0A344LLU0_9PSEU</name>
<evidence type="ECO:0000256" key="1">
    <source>
        <dbReference type="ARBA" id="ARBA00004651"/>
    </source>
</evidence>
<dbReference type="RefSeq" id="WP_113698068.1">
    <property type="nucleotide sequence ID" value="NZ_CP015163.1"/>
</dbReference>
<dbReference type="PIRSF" id="PIRSF006324">
    <property type="entry name" value="LeuE"/>
    <property type="match status" value="1"/>
</dbReference>
<reference evidence="7 8" key="1">
    <citation type="submission" date="2016-04" db="EMBL/GenBank/DDBJ databases">
        <title>Complete genome sequence and analysis of deep-sea sediment isolate, Amycolatopsis sp. WP1.</title>
        <authorList>
            <person name="Wang H."/>
            <person name="Chen S."/>
            <person name="Wu Q."/>
        </authorList>
    </citation>
    <scope>NUCLEOTIDE SEQUENCE [LARGE SCALE GENOMIC DNA]</scope>
    <source>
        <strain evidence="7 8">WP1</strain>
    </source>
</reference>
<evidence type="ECO:0000256" key="2">
    <source>
        <dbReference type="ARBA" id="ARBA00022475"/>
    </source>
</evidence>
<feature type="transmembrane region" description="Helical" evidence="6">
    <location>
        <begin position="38"/>
        <end position="59"/>
    </location>
</feature>
<evidence type="ECO:0000256" key="6">
    <source>
        <dbReference type="SAM" id="Phobius"/>
    </source>
</evidence>
<evidence type="ECO:0000256" key="3">
    <source>
        <dbReference type="ARBA" id="ARBA00022692"/>
    </source>
</evidence>
<keyword evidence="2" id="KW-1003">Cell membrane</keyword>
<dbReference type="EMBL" id="CP015163">
    <property type="protein sequence ID" value="AXB49014.1"/>
    <property type="molecule type" value="Genomic_DNA"/>
</dbReference>
<feature type="transmembrane region" description="Helical" evidence="6">
    <location>
        <begin position="116"/>
        <end position="137"/>
    </location>
</feature>
<keyword evidence="5 6" id="KW-0472">Membrane</keyword>
<feature type="transmembrane region" description="Helical" evidence="6">
    <location>
        <begin position="6"/>
        <end position="26"/>
    </location>
</feature>
<dbReference type="PANTHER" id="PTHR30086:SF20">
    <property type="entry name" value="ARGININE EXPORTER PROTEIN ARGO-RELATED"/>
    <property type="match status" value="1"/>
</dbReference>
<evidence type="ECO:0000313" key="7">
    <source>
        <dbReference type="EMBL" id="AXB49014.1"/>
    </source>
</evidence>
<feature type="transmembrane region" description="Helical" evidence="6">
    <location>
        <begin position="149"/>
        <end position="173"/>
    </location>
</feature>
<accession>A0A344LLU0</accession>
<gene>
    <name evidence="7" type="ORF">A4R43_33945</name>
</gene>
<dbReference type="GO" id="GO:0015171">
    <property type="term" value="F:amino acid transmembrane transporter activity"/>
    <property type="evidence" value="ECO:0007669"/>
    <property type="project" value="TreeGrafter"/>
</dbReference>
<keyword evidence="8" id="KW-1185">Reference proteome</keyword>
<evidence type="ECO:0000256" key="5">
    <source>
        <dbReference type="ARBA" id="ARBA00023136"/>
    </source>
</evidence>
<dbReference type="Proteomes" id="UP000250434">
    <property type="component" value="Chromosome"/>
</dbReference>
<keyword evidence="3 6" id="KW-0812">Transmembrane</keyword>
<dbReference type="PANTHER" id="PTHR30086">
    <property type="entry name" value="ARGININE EXPORTER PROTEIN ARGO"/>
    <property type="match status" value="1"/>
</dbReference>
<dbReference type="GO" id="GO:0005886">
    <property type="term" value="C:plasma membrane"/>
    <property type="evidence" value="ECO:0007669"/>
    <property type="project" value="UniProtKB-SubCell"/>
</dbReference>
<evidence type="ECO:0000256" key="4">
    <source>
        <dbReference type="ARBA" id="ARBA00022989"/>
    </source>
</evidence>
<evidence type="ECO:0000313" key="8">
    <source>
        <dbReference type="Proteomes" id="UP000250434"/>
    </source>
</evidence>
<keyword evidence="4 6" id="KW-1133">Transmembrane helix</keyword>
<dbReference type="AlphaFoldDB" id="A0A344LLU0"/>